<evidence type="ECO:0000313" key="3">
    <source>
        <dbReference type="Proteomes" id="UP000541421"/>
    </source>
</evidence>
<dbReference type="Pfam" id="PF03797">
    <property type="entry name" value="Autotransporter"/>
    <property type="match status" value="1"/>
</dbReference>
<dbReference type="AlphaFoldDB" id="A0A7Y4LA49"/>
<dbReference type="Gene3D" id="2.40.128.130">
    <property type="entry name" value="Autotransporter beta-domain"/>
    <property type="match status" value="1"/>
</dbReference>
<proteinExistence type="predicted"/>
<keyword evidence="3" id="KW-1185">Reference proteome</keyword>
<dbReference type="EMBL" id="JABGBO010000006">
    <property type="protein sequence ID" value="NOL49743.1"/>
    <property type="molecule type" value="Genomic_DNA"/>
</dbReference>
<evidence type="ECO:0000313" key="2">
    <source>
        <dbReference type="EMBL" id="NOL49743.1"/>
    </source>
</evidence>
<dbReference type="InterPro" id="IPR036709">
    <property type="entry name" value="Autotransporte_beta_dom_sf"/>
</dbReference>
<protein>
    <submittedName>
        <fullName evidence="2">Autotransporter domain-containing protein</fullName>
    </submittedName>
</protein>
<gene>
    <name evidence="2" type="ORF">HKX40_06295</name>
</gene>
<organism evidence="2 3">
    <name type="scientific">Pelistega europaea</name>
    <dbReference type="NCBI Taxonomy" id="106147"/>
    <lineage>
        <taxon>Bacteria</taxon>
        <taxon>Pseudomonadati</taxon>
        <taxon>Pseudomonadota</taxon>
        <taxon>Betaproteobacteria</taxon>
        <taxon>Burkholderiales</taxon>
        <taxon>Alcaligenaceae</taxon>
        <taxon>Pelistega</taxon>
    </lineage>
</organism>
<feature type="non-terminal residue" evidence="2">
    <location>
        <position position="1"/>
    </location>
</feature>
<dbReference type="RefSeq" id="WP_171588727.1">
    <property type="nucleotide sequence ID" value="NZ_JABGBO010000006.1"/>
</dbReference>
<reference evidence="2 3" key="1">
    <citation type="submission" date="2020-05" db="EMBL/GenBank/DDBJ databases">
        <authorList>
            <person name="Niu N."/>
        </authorList>
    </citation>
    <scope>NUCLEOTIDE SEQUENCE [LARGE SCALE GENOMIC DNA]</scope>
    <source>
        <strain evidence="2 3">LMG10982</strain>
    </source>
</reference>
<accession>A0A7Y4LA49</accession>
<dbReference type="SUPFAM" id="SSF103515">
    <property type="entry name" value="Autotransporter"/>
    <property type="match status" value="1"/>
</dbReference>
<comment type="caution">
    <text evidence="2">The sequence shown here is derived from an EMBL/GenBank/DDBJ whole genome shotgun (WGS) entry which is preliminary data.</text>
</comment>
<dbReference type="PROSITE" id="PS51208">
    <property type="entry name" value="AUTOTRANSPORTER"/>
    <property type="match status" value="1"/>
</dbReference>
<evidence type="ECO:0000259" key="1">
    <source>
        <dbReference type="PROSITE" id="PS51208"/>
    </source>
</evidence>
<dbReference type="InterPro" id="IPR005546">
    <property type="entry name" value="Autotransporte_beta"/>
</dbReference>
<dbReference type="Proteomes" id="UP000541421">
    <property type="component" value="Unassembled WGS sequence"/>
</dbReference>
<feature type="domain" description="Autotransporter" evidence="1">
    <location>
        <begin position="1"/>
        <end position="118"/>
    </location>
</feature>
<name>A0A7Y4LA49_9BURK</name>
<sequence>TGAGVLNLQAKARSYHTLTSQVGVEALARVADKWTINTRVGVGYDLLGKPASARVAFAGAPNVPFTVEGAKHNRISGQAGLSVNYHANDRATFSVGYDAQFRAGYRNQSVGATLKVAF</sequence>